<dbReference type="InterPro" id="IPR013222">
    <property type="entry name" value="Glyco_hyd_98_carb-bd"/>
</dbReference>
<dbReference type="InterPro" id="IPR038637">
    <property type="entry name" value="NPCBM_sf"/>
</dbReference>
<dbReference type="SUPFAM" id="SSF53474">
    <property type="entry name" value="alpha/beta-Hydrolases"/>
    <property type="match status" value="1"/>
</dbReference>
<evidence type="ECO:0000259" key="2">
    <source>
        <dbReference type="SMART" id="SM00776"/>
    </source>
</evidence>
<reference evidence="3 4" key="1">
    <citation type="submission" date="2023-04" db="EMBL/GenBank/DDBJ databases">
        <title>A novel bacteria isolated from coastal sediment.</title>
        <authorList>
            <person name="Liu X.-J."/>
            <person name="Du Z.-J."/>
        </authorList>
    </citation>
    <scope>NUCLEOTIDE SEQUENCE [LARGE SCALE GENOMIC DNA]</scope>
    <source>
        <strain evidence="3 4">SDUM461004</strain>
    </source>
</reference>
<dbReference type="Gene3D" id="2.60.120.1060">
    <property type="entry name" value="NPCBM/NEW2 domain"/>
    <property type="match status" value="1"/>
</dbReference>
<dbReference type="Pfam" id="PF01738">
    <property type="entry name" value="DLH"/>
    <property type="match status" value="1"/>
</dbReference>
<dbReference type="SUPFAM" id="SSF49785">
    <property type="entry name" value="Galactose-binding domain-like"/>
    <property type="match status" value="1"/>
</dbReference>
<accession>A0ABU1ALV5</accession>
<name>A0ABU1ALV5_9BACT</name>
<dbReference type="Gene3D" id="3.40.50.1820">
    <property type="entry name" value="alpha/beta hydrolase"/>
    <property type="match status" value="1"/>
</dbReference>
<dbReference type="EMBL" id="JARXIC010000028">
    <property type="protein sequence ID" value="MDQ8195649.1"/>
    <property type="molecule type" value="Genomic_DNA"/>
</dbReference>
<keyword evidence="1" id="KW-0732">Signal</keyword>
<gene>
    <name evidence="3" type="ORF">QEH59_14540</name>
</gene>
<organism evidence="3 4">
    <name type="scientific">Thalassobacterium sedimentorum</name>
    <dbReference type="NCBI Taxonomy" id="3041258"/>
    <lineage>
        <taxon>Bacteria</taxon>
        <taxon>Pseudomonadati</taxon>
        <taxon>Verrucomicrobiota</taxon>
        <taxon>Opitutia</taxon>
        <taxon>Puniceicoccales</taxon>
        <taxon>Coraliomargaritaceae</taxon>
        <taxon>Thalassobacterium</taxon>
    </lineage>
</organism>
<dbReference type="Pfam" id="PF08305">
    <property type="entry name" value="NPCBM"/>
    <property type="match status" value="1"/>
</dbReference>
<dbReference type="InterPro" id="IPR050261">
    <property type="entry name" value="FrsA_esterase"/>
</dbReference>
<dbReference type="InterPro" id="IPR029058">
    <property type="entry name" value="AB_hydrolase_fold"/>
</dbReference>
<dbReference type="SMART" id="SM00776">
    <property type="entry name" value="NPCBM"/>
    <property type="match status" value="1"/>
</dbReference>
<dbReference type="PANTHER" id="PTHR22946">
    <property type="entry name" value="DIENELACTONE HYDROLASE DOMAIN-CONTAINING PROTEIN-RELATED"/>
    <property type="match status" value="1"/>
</dbReference>
<feature type="signal peptide" evidence="1">
    <location>
        <begin position="1"/>
        <end position="21"/>
    </location>
</feature>
<keyword evidence="4" id="KW-1185">Reference proteome</keyword>
<protein>
    <submittedName>
        <fullName evidence="3">NPCBM/NEW2 domain-containing protein</fullName>
    </submittedName>
</protein>
<evidence type="ECO:0000256" key="1">
    <source>
        <dbReference type="SAM" id="SignalP"/>
    </source>
</evidence>
<dbReference type="Proteomes" id="UP001243717">
    <property type="component" value="Unassembled WGS sequence"/>
</dbReference>
<feature type="domain" description="Glycosyl hydrolase family 98 putative carbohydrate-binding module" evidence="2">
    <location>
        <begin position="597"/>
        <end position="728"/>
    </location>
</feature>
<comment type="caution">
    <text evidence="3">The sequence shown here is derived from an EMBL/GenBank/DDBJ whole genome shotgun (WGS) entry which is preliminary data.</text>
</comment>
<sequence length="728" mass="81495">MNKLELLTIALAALIAQPLSALTESLPPLKDGQSPQTVEAAWAGYDPRLEPLETQLIKEWEEQGIIIRAVRYRIGVFKGQKSWMAALYSFPKGARNLPGIVQVHGGGGFATIRECIDNGKRGYATLSLSWRGDAKYLKMHDLPAAAQTDWGAVEGRQVAGTRHVKSESEKHYDPVDSARNNGYFLRTLAARRALTFLEQQPEVDGSRLGVNGFSMGGVITYMTAAMDDRVKAASPWWAPPLLLDGSLLGRTAKTNAYAKLIKCPLMIMAPSNDFHGMVEDVAWMVDHIPSQDVHIARSVHLNHKNDASSMAARELWFDAKLKGDSAFPKQPEFVVKLDASNRHPKVYVRPDDSMPISHVDIFYTRDGKYSENATNRTRYWQYAKPTREGQIYQASLDLFDINEPLWVFANVYYELKPSEDRAPVTQSSDTFTVTTRLAMFSSEDLAQAGIKMESETSFLIEPFGADWEKEWLISDYRWDSYKLNNARIPMPEFGKLMLEVQSDEANQLTVEIGGYRGVFNISGGADNQQIEIYPFDLQEKKTKAKLLNWSALNRPMIRLSTSRSQSKPEFLKLAWEPITEAAFLSKRPFQLGEVRKTDGSVVLTFGLADQIDGRFDSEWKSVELDDSIKGVDVTNGLQVHSPSQLSYFLNGKFSTFSATLIPCYQASVTFEIHTDGKKVYESTYFKGNTPPEAIEVDVSGAQMLKLIVTEGGNGWGGDWVLWGKASLR</sequence>
<dbReference type="InterPro" id="IPR008979">
    <property type="entry name" value="Galactose-bd-like_sf"/>
</dbReference>
<dbReference type="InterPro" id="IPR002925">
    <property type="entry name" value="Dienelactn_hydro"/>
</dbReference>
<evidence type="ECO:0000313" key="4">
    <source>
        <dbReference type="Proteomes" id="UP001243717"/>
    </source>
</evidence>
<evidence type="ECO:0000313" key="3">
    <source>
        <dbReference type="EMBL" id="MDQ8195649.1"/>
    </source>
</evidence>
<feature type="chain" id="PRO_5046745551" evidence="1">
    <location>
        <begin position="22"/>
        <end position="728"/>
    </location>
</feature>
<proteinExistence type="predicted"/>
<dbReference type="RefSeq" id="WP_308986099.1">
    <property type="nucleotide sequence ID" value="NZ_JARXIC010000028.1"/>
</dbReference>